<evidence type="ECO:0000256" key="1">
    <source>
        <dbReference type="SAM" id="Coils"/>
    </source>
</evidence>
<gene>
    <name evidence="3" type="ORF">ERJ77_19140</name>
</gene>
<name>A0AAW4BF27_VIBAN</name>
<dbReference type="EMBL" id="SCLC01000216">
    <property type="protein sequence ID" value="MBF4436570.1"/>
    <property type="molecule type" value="Genomic_DNA"/>
</dbReference>
<feature type="non-terminal residue" evidence="3">
    <location>
        <position position="147"/>
    </location>
</feature>
<keyword evidence="2" id="KW-1133">Transmembrane helix</keyword>
<keyword evidence="2" id="KW-0472">Membrane</keyword>
<proteinExistence type="predicted"/>
<evidence type="ECO:0008006" key="5">
    <source>
        <dbReference type="Google" id="ProtNLM"/>
    </source>
</evidence>
<accession>A0AAW4BF27</accession>
<evidence type="ECO:0000313" key="4">
    <source>
        <dbReference type="Proteomes" id="UP000786185"/>
    </source>
</evidence>
<evidence type="ECO:0000313" key="3">
    <source>
        <dbReference type="EMBL" id="MBF4436570.1"/>
    </source>
</evidence>
<keyword evidence="2" id="KW-0812">Transmembrane</keyword>
<organism evidence="3 4">
    <name type="scientific">Vibrio anguillarum</name>
    <name type="common">Listonella anguillarum</name>
    <dbReference type="NCBI Taxonomy" id="55601"/>
    <lineage>
        <taxon>Bacteria</taxon>
        <taxon>Pseudomonadati</taxon>
        <taxon>Pseudomonadota</taxon>
        <taxon>Gammaproteobacteria</taxon>
        <taxon>Vibrionales</taxon>
        <taxon>Vibrionaceae</taxon>
        <taxon>Vibrio</taxon>
    </lineage>
</organism>
<reference evidence="3" key="1">
    <citation type="journal article" date="2021" name="PeerJ">
        <title>Analysis of 44 Vibrio anguillarum genomes reveals high genetic diversity.</title>
        <authorList>
            <person name="Hansen M.J."/>
            <person name="Dalsgaard I."/>
        </authorList>
    </citation>
    <scope>NUCLEOTIDE SEQUENCE</scope>
    <source>
        <strain evidence="3">850617-1/1</strain>
    </source>
</reference>
<feature type="transmembrane region" description="Helical" evidence="2">
    <location>
        <begin position="25"/>
        <end position="50"/>
    </location>
</feature>
<evidence type="ECO:0000256" key="2">
    <source>
        <dbReference type="SAM" id="Phobius"/>
    </source>
</evidence>
<dbReference type="Proteomes" id="UP000786185">
    <property type="component" value="Unassembled WGS sequence"/>
</dbReference>
<sequence>MTLLVIILFSNYWLLLDKDPIDQSAFGSMFGASSALFSGLAFLGLIYTIFLQMKELSLQRDELKLTREELHKSAEAHQNALNYQQQQAKSLERAATINGYSALLDALKEKDKMCDFYKSKSNNYESDKAVIHNQIADLTEKLEAFIK</sequence>
<protein>
    <recommendedName>
        <fullName evidence="5">Chromosome partitioning protein ParA</fullName>
    </recommendedName>
</protein>
<comment type="caution">
    <text evidence="3">The sequence shown here is derived from an EMBL/GenBank/DDBJ whole genome shotgun (WGS) entry which is preliminary data.</text>
</comment>
<dbReference type="AlphaFoldDB" id="A0AAW4BF27"/>
<keyword evidence="1" id="KW-0175">Coiled coil</keyword>
<feature type="coiled-coil region" evidence="1">
    <location>
        <begin position="53"/>
        <end position="94"/>
    </location>
</feature>